<gene>
    <name evidence="1" type="ORF">Y919_06405</name>
</gene>
<name>A0A096BGR6_9FIRM</name>
<sequence>MSIVAKTYRGNIVDLTHIGHIAVVDYTGKILYYYGNPKRVTFARSSAKPIQAIPVLESGAVEKYGITNKEIAIFCASHSGENFHVDTVKSILEKAGLDEEYLQCGSHYPIAEYAAEELKNKGLKPKNIHCNCSGKHAGMLITAKYYGEDLDSYYKLEHPVQKRIMKTISEICEYDEDKIITAIDGCGVPVHAMPLYKFAQGFAKLSKPEIFDSDREKVVRKIINSMTQYPEMVGGTDRICTDLMKVCGDRLFAKSGASAYYAVGLKNKGIGITFKIEDGNSKIVPAVVLETLKQLGIITDEELKKLEKYYVLKIKNHKQEIVGETKVDFNLIKNY</sequence>
<organism evidence="1 2">
    <name type="scientific">Caloranaerobacter azorensis H53214</name>
    <dbReference type="NCBI Taxonomy" id="1156417"/>
    <lineage>
        <taxon>Bacteria</taxon>
        <taxon>Bacillati</taxon>
        <taxon>Bacillota</taxon>
        <taxon>Tissierellia</taxon>
        <taxon>Tissierellales</taxon>
        <taxon>Thermohalobacteraceae</taxon>
        <taxon>Caloranaerobacter</taxon>
    </lineage>
</organism>
<dbReference type="Pfam" id="PF06089">
    <property type="entry name" value="Asparaginase_II"/>
    <property type="match status" value="1"/>
</dbReference>
<evidence type="ECO:0000313" key="1">
    <source>
        <dbReference type="EMBL" id="KGG80395.1"/>
    </source>
</evidence>
<dbReference type="Proteomes" id="UP000029622">
    <property type="component" value="Unassembled WGS sequence"/>
</dbReference>
<evidence type="ECO:0008006" key="3">
    <source>
        <dbReference type="Google" id="ProtNLM"/>
    </source>
</evidence>
<protein>
    <recommendedName>
        <fullName evidence="3">Asparaginase</fullName>
    </recommendedName>
</protein>
<comment type="caution">
    <text evidence="1">The sequence shown here is derived from an EMBL/GenBank/DDBJ whole genome shotgun (WGS) entry which is preliminary data.</text>
</comment>
<proteinExistence type="predicted"/>
<dbReference type="InterPro" id="IPR010349">
    <property type="entry name" value="Asparaginase_II"/>
</dbReference>
<dbReference type="PANTHER" id="PTHR42110">
    <property type="entry name" value="L-ASPARAGINASE, PUTATIVE (AFU_ORTHOLOGUE AFUA_3G11890)-RELATED"/>
    <property type="match status" value="1"/>
</dbReference>
<dbReference type="PANTHER" id="PTHR42110:SF1">
    <property type="entry name" value="L-ASPARAGINASE, PUTATIVE (AFU_ORTHOLOGUE AFUA_3G11890)-RELATED"/>
    <property type="match status" value="1"/>
</dbReference>
<dbReference type="RefSeq" id="WP_035163396.1">
    <property type="nucleotide sequence ID" value="NZ_AZTB01000027.1"/>
</dbReference>
<evidence type="ECO:0000313" key="2">
    <source>
        <dbReference type="Proteomes" id="UP000029622"/>
    </source>
</evidence>
<reference evidence="1 2" key="1">
    <citation type="submission" date="2013-12" db="EMBL/GenBank/DDBJ databases">
        <title>Draft genome sequence of Caloranaerobacter sp. H53214.</title>
        <authorList>
            <person name="Jiang L.J."/>
            <person name="Shao Z.Z."/>
            <person name="Long M.N."/>
        </authorList>
    </citation>
    <scope>NUCLEOTIDE SEQUENCE [LARGE SCALE GENOMIC DNA]</scope>
    <source>
        <strain evidence="1 2">H53214</strain>
    </source>
</reference>
<dbReference type="AlphaFoldDB" id="A0A096BGR6"/>
<accession>A0A096BGR6</accession>
<dbReference type="EMBL" id="AZTB01000027">
    <property type="protein sequence ID" value="KGG80395.1"/>
    <property type="molecule type" value="Genomic_DNA"/>
</dbReference>